<dbReference type="Proteomes" id="UP000184267">
    <property type="component" value="Unassembled WGS sequence"/>
</dbReference>
<dbReference type="EMBL" id="MNAD01000447">
    <property type="protein sequence ID" value="OJT12827.1"/>
    <property type="molecule type" value="Genomic_DNA"/>
</dbReference>
<evidence type="ECO:0000313" key="2">
    <source>
        <dbReference type="Proteomes" id="UP000184267"/>
    </source>
</evidence>
<reference evidence="1 2" key="1">
    <citation type="submission" date="2016-10" db="EMBL/GenBank/DDBJ databases">
        <title>Genome sequence of the basidiomycete white-rot fungus Trametes pubescens.</title>
        <authorList>
            <person name="Makela M.R."/>
            <person name="Granchi Z."/>
            <person name="Peng M."/>
            <person name="De Vries R.P."/>
            <person name="Grigoriev I."/>
            <person name="Riley R."/>
            <person name="Hilden K."/>
        </authorList>
    </citation>
    <scope>NUCLEOTIDE SEQUENCE [LARGE SCALE GENOMIC DNA]</scope>
    <source>
        <strain evidence="1 2">FBCC735</strain>
    </source>
</reference>
<protein>
    <submittedName>
        <fullName evidence="1">Uncharacterized protein</fullName>
    </submittedName>
</protein>
<accession>A0A1M2VYZ5</accession>
<gene>
    <name evidence="1" type="ORF">TRAPUB_10662</name>
</gene>
<evidence type="ECO:0000313" key="1">
    <source>
        <dbReference type="EMBL" id="OJT12827.1"/>
    </source>
</evidence>
<organism evidence="1 2">
    <name type="scientific">Trametes pubescens</name>
    <name type="common">White-rot fungus</name>
    <dbReference type="NCBI Taxonomy" id="154538"/>
    <lineage>
        <taxon>Eukaryota</taxon>
        <taxon>Fungi</taxon>
        <taxon>Dikarya</taxon>
        <taxon>Basidiomycota</taxon>
        <taxon>Agaricomycotina</taxon>
        <taxon>Agaricomycetes</taxon>
        <taxon>Polyporales</taxon>
        <taxon>Polyporaceae</taxon>
        <taxon>Trametes</taxon>
    </lineage>
</organism>
<proteinExistence type="predicted"/>
<dbReference type="AlphaFoldDB" id="A0A1M2VYZ5"/>
<sequence>MLNLEETALGTLLTPHTVRGSASGALASTALKYQIDGEDDLYRSLPLLGSLKLSREHYARSRHFALPLLAD</sequence>
<name>A0A1M2VYZ5_TRAPU</name>
<comment type="caution">
    <text evidence="1">The sequence shown here is derived from an EMBL/GenBank/DDBJ whole genome shotgun (WGS) entry which is preliminary data.</text>
</comment>
<keyword evidence="2" id="KW-1185">Reference proteome</keyword>